<dbReference type="SUPFAM" id="SSF55347">
    <property type="entry name" value="Glyceraldehyde-3-phosphate dehydrogenase-like, C-terminal domain"/>
    <property type="match status" value="1"/>
</dbReference>
<dbReference type="RefSeq" id="WP_079681921.1">
    <property type="nucleotide sequence ID" value="NZ_FUYQ01000001.1"/>
</dbReference>
<evidence type="ECO:0000313" key="4">
    <source>
        <dbReference type="Proteomes" id="UP000190852"/>
    </source>
</evidence>
<dbReference type="Pfam" id="PF01408">
    <property type="entry name" value="GFO_IDH_MocA"/>
    <property type="match status" value="1"/>
</dbReference>
<proteinExistence type="predicted"/>
<dbReference type="Proteomes" id="UP000190852">
    <property type="component" value="Unassembled WGS sequence"/>
</dbReference>
<dbReference type="InterPro" id="IPR000683">
    <property type="entry name" value="Gfo/Idh/MocA-like_OxRdtase_N"/>
</dbReference>
<evidence type="ECO:0000259" key="2">
    <source>
        <dbReference type="Pfam" id="PF22725"/>
    </source>
</evidence>
<dbReference type="AlphaFoldDB" id="A0A1T4ZUY8"/>
<reference evidence="4" key="1">
    <citation type="submission" date="2017-02" db="EMBL/GenBank/DDBJ databases">
        <authorList>
            <person name="Varghese N."/>
            <person name="Submissions S."/>
        </authorList>
    </citation>
    <scope>NUCLEOTIDE SEQUENCE [LARGE SCALE GENOMIC DNA]</scope>
    <source>
        <strain evidence="4">DSM 24967</strain>
    </source>
</reference>
<organism evidence="3 4">
    <name type="scientific">Parabacteroides chartae</name>
    <dbReference type="NCBI Taxonomy" id="1037355"/>
    <lineage>
        <taxon>Bacteria</taxon>
        <taxon>Pseudomonadati</taxon>
        <taxon>Bacteroidota</taxon>
        <taxon>Bacteroidia</taxon>
        <taxon>Bacteroidales</taxon>
        <taxon>Tannerellaceae</taxon>
        <taxon>Parabacteroides</taxon>
    </lineage>
</organism>
<name>A0A1T4ZUY8_9BACT</name>
<dbReference type="InterPro" id="IPR055170">
    <property type="entry name" value="GFO_IDH_MocA-like_dom"/>
</dbReference>
<dbReference type="SUPFAM" id="SSF51735">
    <property type="entry name" value="NAD(P)-binding Rossmann-fold domains"/>
    <property type="match status" value="1"/>
</dbReference>
<keyword evidence="4" id="KW-1185">Reference proteome</keyword>
<feature type="domain" description="Gfo/Idh/MocA-like oxidoreductase N-terminal" evidence="1">
    <location>
        <begin position="8"/>
        <end position="125"/>
    </location>
</feature>
<dbReference type="GO" id="GO:0000166">
    <property type="term" value="F:nucleotide binding"/>
    <property type="evidence" value="ECO:0007669"/>
    <property type="project" value="InterPro"/>
</dbReference>
<dbReference type="PANTHER" id="PTHR43054">
    <property type="match status" value="1"/>
</dbReference>
<sequence length="335" mass="37401">MNTTTDKIRFGVVGTNFITDWVIAGARQDSRFELVAICSRKEETGLAFAKKHGIPYTFTSLEEMVTGSLVDAVYIASPNYKHAEQAMLCMRHGKHVLCEKAFASNAHEVRQMIAAAKSNHVVLMEAMKPTLTPNFLAVKDNLEKIGKVRRYFSCYCQYSSRYDKFKEGIVLNAFKPDMSNGALVDIGVYTIYPMVVLFGRPKSITANGIKLSSGVDGQGVVSFEYDGMNATVLYSKIANSSLPTEIQGEEGNITLDRINIIGDVTLSYRSGNKEVLTQPDLKDDYYYEICEFINVICSGKMESEVNSHSHSLITMEIMDEIRRQLGVVYPADRIK</sequence>
<dbReference type="Pfam" id="PF22725">
    <property type="entry name" value="GFO_IDH_MocA_C3"/>
    <property type="match status" value="1"/>
</dbReference>
<dbReference type="InterPro" id="IPR036291">
    <property type="entry name" value="NAD(P)-bd_dom_sf"/>
</dbReference>
<accession>A0A1T4ZUY8</accession>
<dbReference type="Gene3D" id="3.40.50.720">
    <property type="entry name" value="NAD(P)-binding Rossmann-like Domain"/>
    <property type="match status" value="1"/>
</dbReference>
<dbReference type="EMBL" id="FUYQ01000001">
    <property type="protein sequence ID" value="SKB26540.1"/>
    <property type="molecule type" value="Genomic_DNA"/>
</dbReference>
<protein>
    <submittedName>
        <fullName evidence="3">Predicted dehydrogenase</fullName>
    </submittedName>
</protein>
<evidence type="ECO:0000259" key="1">
    <source>
        <dbReference type="Pfam" id="PF01408"/>
    </source>
</evidence>
<feature type="domain" description="GFO/IDH/MocA-like oxidoreductase" evidence="2">
    <location>
        <begin position="144"/>
        <end position="253"/>
    </location>
</feature>
<gene>
    <name evidence="3" type="ORF">SAMN05660349_00149</name>
</gene>
<evidence type="ECO:0000313" key="3">
    <source>
        <dbReference type="EMBL" id="SKB26540.1"/>
    </source>
</evidence>
<dbReference type="PANTHER" id="PTHR43054:SF1">
    <property type="entry name" value="SCYLLO-INOSITOL 2-DEHYDROGENASE (NADP(+)) IOLU"/>
    <property type="match status" value="1"/>
</dbReference>
<dbReference type="Gene3D" id="3.30.360.10">
    <property type="entry name" value="Dihydrodipicolinate Reductase, domain 2"/>
    <property type="match status" value="1"/>
</dbReference>